<dbReference type="EMBL" id="CH984210">
    <property type="protein sequence ID" value="EDX16718.1"/>
    <property type="molecule type" value="Genomic_DNA"/>
</dbReference>
<dbReference type="GO" id="GO:0016020">
    <property type="term" value="C:membrane"/>
    <property type="evidence" value="ECO:0007669"/>
    <property type="project" value="UniProtKB-SubCell"/>
</dbReference>
<gene>
    <name evidence="10" type="primary">Dsim\GD24452</name>
    <name evidence="10" type="ORF">Dsim_GD24452</name>
</gene>
<dbReference type="GO" id="GO:0046982">
    <property type="term" value="F:protein heterodimerization activity"/>
    <property type="evidence" value="ECO:0007669"/>
    <property type="project" value="EnsemblMetazoa"/>
</dbReference>
<dbReference type="PROSITE" id="PS01353">
    <property type="entry name" value="HEMATOPO_REC_L_F2"/>
    <property type="match status" value="1"/>
</dbReference>
<keyword evidence="2" id="KW-0812">Transmembrane</keyword>
<evidence type="ECO:0000256" key="5">
    <source>
        <dbReference type="ARBA" id="ARBA00022989"/>
    </source>
</evidence>
<keyword evidence="8" id="KW-0675">Receptor</keyword>
<dbReference type="HOGENOM" id="CLU_424716_0_0_1"/>
<name>B4NUS1_DROSI</name>
<dbReference type="GO" id="GO:0046426">
    <property type="term" value="P:negative regulation of receptor signaling pathway via JAK-STAT"/>
    <property type="evidence" value="ECO:0007669"/>
    <property type="project" value="EnsemblMetazoa"/>
</dbReference>
<keyword evidence="5" id="KW-1133">Transmembrane helix</keyword>
<dbReference type="OMA" id="CLEWSAK"/>
<dbReference type="GO" id="GO:0004896">
    <property type="term" value="F:cytokine receptor activity"/>
    <property type="evidence" value="ECO:0007669"/>
    <property type="project" value="InterPro"/>
</dbReference>
<dbReference type="GO" id="GO:1990782">
    <property type="term" value="F:protein tyrosine kinase binding"/>
    <property type="evidence" value="ECO:0007669"/>
    <property type="project" value="EnsemblMetazoa"/>
</dbReference>
<dbReference type="InterPro" id="IPR003961">
    <property type="entry name" value="FN3_dom"/>
</dbReference>
<keyword evidence="7" id="KW-1015">Disulfide bond</keyword>
<comment type="subcellular location">
    <subcellularLocation>
        <location evidence="1">Membrane</location>
        <topology evidence="1">Single-pass type I membrane protein</topology>
    </subcellularLocation>
</comment>
<proteinExistence type="predicted"/>
<evidence type="ECO:0000256" key="3">
    <source>
        <dbReference type="ARBA" id="ARBA00022729"/>
    </source>
</evidence>
<evidence type="ECO:0000256" key="4">
    <source>
        <dbReference type="ARBA" id="ARBA00022737"/>
    </source>
</evidence>
<dbReference type="InterPro" id="IPR036116">
    <property type="entry name" value="FN3_sf"/>
</dbReference>
<evidence type="ECO:0000256" key="1">
    <source>
        <dbReference type="ARBA" id="ARBA00004479"/>
    </source>
</evidence>
<reference evidence="10 11" key="1">
    <citation type="journal article" date="2007" name="Nature">
        <title>Evolution of genes and genomes on the Drosophila phylogeny.</title>
        <authorList>
            <consortium name="Drosophila 12 Genomes Consortium"/>
            <person name="Clark A.G."/>
            <person name="Eisen M.B."/>
            <person name="Smith D.R."/>
            <person name="Bergman C.M."/>
            <person name="Oliver B."/>
            <person name="Markow T.A."/>
            <person name="Kaufman T.C."/>
            <person name="Kellis M."/>
            <person name="Gelbart W."/>
            <person name="Iyer V.N."/>
            <person name="Pollard D.A."/>
            <person name="Sackton T.B."/>
            <person name="Larracuente A.M."/>
            <person name="Singh N.D."/>
            <person name="Abad J.P."/>
            <person name="Abt D.N."/>
            <person name="Adryan B."/>
            <person name="Aguade M."/>
            <person name="Akashi H."/>
            <person name="Anderson W.W."/>
            <person name="Aquadro C.F."/>
            <person name="Ardell D.H."/>
            <person name="Arguello R."/>
            <person name="Artieri C.G."/>
            <person name="Barbash D.A."/>
            <person name="Barker D."/>
            <person name="Barsanti P."/>
            <person name="Batterham P."/>
            <person name="Batzoglou S."/>
            <person name="Begun D."/>
            <person name="Bhutkar A."/>
            <person name="Blanco E."/>
            <person name="Bosak S.A."/>
            <person name="Bradley R.K."/>
            <person name="Brand A.D."/>
            <person name="Brent M.R."/>
            <person name="Brooks A.N."/>
            <person name="Brown R.H."/>
            <person name="Butlin R.K."/>
            <person name="Caggese C."/>
            <person name="Calvi B.R."/>
            <person name="Bernardo de Carvalho A."/>
            <person name="Caspi A."/>
            <person name="Castrezana S."/>
            <person name="Celniker S.E."/>
            <person name="Chang J.L."/>
            <person name="Chapple C."/>
            <person name="Chatterji S."/>
            <person name="Chinwalla A."/>
            <person name="Civetta A."/>
            <person name="Clifton S.W."/>
            <person name="Comeron J.M."/>
            <person name="Costello J.C."/>
            <person name="Coyne J.A."/>
            <person name="Daub J."/>
            <person name="David R.G."/>
            <person name="Delcher A.L."/>
            <person name="Delehaunty K."/>
            <person name="Do C.B."/>
            <person name="Ebling H."/>
            <person name="Edwards K."/>
            <person name="Eickbush T."/>
            <person name="Evans J.D."/>
            <person name="Filipski A."/>
            <person name="Findeiss S."/>
            <person name="Freyhult E."/>
            <person name="Fulton L."/>
            <person name="Fulton R."/>
            <person name="Garcia A.C."/>
            <person name="Gardiner A."/>
            <person name="Garfield D.A."/>
            <person name="Garvin B.E."/>
            <person name="Gibson G."/>
            <person name="Gilbert D."/>
            <person name="Gnerre S."/>
            <person name="Godfrey J."/>
            <person name="Good R."/>
            <person name="Gotea V."/>
            <person name="Gravely B."/>
            <person name="Greenberg A.J."/>
            <person name="Griffiths-Jones S."/>
            <person name="Gross S."/>
            <person name="Guigo R."/>
            <person name="Gustafson E.A."/>
            <person name="Haerty W."/>
            <person name="Hahn M.W."/>
            <person name="Halligan D.L."/>
            <person name="Halpern A.L."/>
            <person name="Halter G.M."/>
            <person name="Han M.V."/>
            <person name="Heger A."/>
            <person name="Hillier L."/>
            <person name="Hinrichs A.S."/>
            <person name="Holmes I."/>
            <person name="Hoskins R.A."/>
            <person name="Hubisz M.J."/>
            <person name="Hultmark D."/>
            <person name="Huntley M.A."/>
            <person name="Jaffe D.B."/>
            <person name="Jagadeeshan S."/>
            <person name="Jeck W.R."/>
            <person name="Johnson J."/>
            <person name="Jones C.D."/>
            <person name="Jordan W.C."/>
            <person name="Karpen G.H."/>
            <person name="Kataoka E."/>
            <person name="Keightley P.D."/>
            <person name="Kheradpour P."/>
            <person name="Kirkness E.F."/>
            <person name="Koerich L.B."/>
            <person name="Kristiansen K."/>
            <person name="Kudrna D."/>
            <person name="Kulathinal R.J."/>
            <person name="Kumar S."/>
            <person name="Kwok R."/>
            <person name="Lander E."/>
            <person name="Langley C.H."/>
            <person name="Lapoint R."/>
            <person name="Lazzaro B.P."/>
            <person name="Lee S.J."/>
            <person name="Levesque L."/>
            <person name="Li R."/>
            <person name="Lin C.F."/>
            <person name="Lin M.F."/>
            <person name="Lindblad-Toh K."/>
            <person name="Llopart A."/>
            <person name="Long M."/>
            <person name="Low L."/>
            <person name="Lozovsky E."/>
            <person name="Lu J."/>
            <person name="Luo M."/>
            <person name="Machado C.A."/>
            <person name="Makalowski W."/>
            <person name="Marzo M."/>
            <person name="Matsuda M."/>
            <person name="Matzkin L."/>
            <person name="McAllister B."/>
            <person name="McBride C.S."/>
            <person name="McKernan B."/>
            <person name="McKernan K."/>
            <person name="Mendez-Lago M."/>
            <person name="Minx P."/>
            <person name="Mollenhauer M.U."/>
            <person name="Montooth K."/>
            <person name="Mount S.M."/>
            <person name="Mu X."/>
            <person name="Myers E."/>
            <person name="Negre B."/>
            <person name="Newfeld S."/>
            <person name="Nielsen R."/>
            <person name="Noor M.A."/>
            <person name="O'Grady P."/>
            <person name="Pachter L."/>
            <person name="Papaceit M."/>
            <person name="Parisi M.J."/>
            <person name="Parisi M."/>
            <person name="Parts L."/>
            <person name="Pedersen J.S."/>
            <person name="Pesole G."/>
            <person name="Phillippy A.M."/>
            <person name="Ponting C.P."/>
            <person name="Pop M."/>
            <person name="Porcelli D."/>
            <person name="Powell J.R."/>
            <person name="Prohaska S."/>
            <person name="Pruitt K."/>
            <person name="Puig M."/>
            <person name="Quesneville H."/>
            <person name="Ram K.R."/>
            <person name="Rand D."/>
            <person name="Rasmussen M.D."/>
            <person name="Reed L.K."/>
            <person name="Reenan R."/>
            <person name="Reily A."/>
            <person name="Remington K.A."/>
            <person name="Rieger T.T."/>
            <person name="Ritchie M.G."/>
            <person name="Robin C."/>
            <person name="Rogers Y.H."/>
            <person name="Rohde C."/>
            <person name="Rozas J."/>
            <person name="Rubenfield M.J."/>
            <person name="Ruiz A."/>
            <person name="Russo S."/>
            <person name="Salzberg S.L."/>
            <person name="Sanchez-Gracia A."/>
            <person name="Saranga D.J."/>
            <person name="Sato H."/>
            <person name="Schaeffer S.W."/>
            <person name="Schatz M.C."/>
            <person name="Schlenke T."/>
            <person name="Schwartz R."/>
            <person name="Segarra C."/>
            <person name="Singh R.S."/>
            <person name="Sirot L."/>
            <person name="Sirota M."/>
            <person name="Sisneros N.B."/>
            <person name="Smith C.D."/>
            <person name="Smith T.F."/>
            <person name="Spieth J."/>
            <person name="Stage D.E."/>
            <person name="Stark A."/>
            <person name="Stephan W."/>
            <person name="Strausberg R.L."/>
            <person name="Strempel S."/>
            <person name="Sturgill D."/>
            <person name="Sutton G."/>
            <person name="Sutton G.G."/>
            <person name="Tao W."/>
            <person name="Teichmann S."/>
            <person name="Tobari Y.N."/>
            <person name="Tomimura Y."/>
            <person name="Tsolas J.M."/>
            <person name="Valente V.L."/>
            <person name="Venter E."/>
            <person name="Venter J.C."/>
            <person name="Vicario S."/>
            <person name="Vieira F.G."/>
            <person name="Vilella A.J."/>
            <person name="Villasante A."/>
            <person name="Walenz B."/>
            <person name="Wang J."/>
            <person name="Wasserman M."/>
            <person name="Watts T."/>
            <person name="Wilson D."/>
            <person name="Wilson R.K."/>
            <person name="Wing R.A."/>
            <person name="Wolfner M.F."/>
            <person name="Wong A."/>
            <person name="Wong G.K."/>
            <person name="Wu C.I."/>
            <person name="Wu G."/>
            <person name="Yamamoto D."/>
            <person name="Yang H.P."/>
            <person name="Yang S.P."/>
            <person name="Yorke J.A."/>
            <person name="Yoshida K."/>
            <person name="Zdobnov E."/>
            <person name="Zhang P."/>
            <person name="Zhang Y."/>
            <person name="Zimin A.V."/>
            <person name="Baldwin J."/>
            <person name="Abdouelleil A."/>
            <person name="Abdulkadir J."/>
            <person name="Abebe A."/>
            <person name="Abera B."/>
            <person name="Abreu J."/>
            <person name="Acer S.C."/>
            <person name="Aftuck L."/>
            <person name="Alexander A."/>
            <person name="An P."/>
            <person name="Anderson E."/>
            <person name="Anderson S."/>
            <person name="Arachi H."/>
            <person name="Azer M."/>
            <person name="Bachantsang P."/>
            <person name="Barry A."/>
            <person name="Bayul T."/>
            <person name="Berlin A."/>
            <person name="Bessette D."/>
            <person name="Bloom T."/>
            <person name="Blye J."/>
            <person name="Boguslavskiy L."/>
            <person name="Bonnet C."/>
            <person name="Boukhgalter B."/>
            <person name="Bourzgui I."/>
            <person name="Brown A."/>
            <person name="Cahill P."/>
            <person name="Channer S."/>
            <person name="Cheshatsang Y."/>
            <person name="Chuda L."/>
            <person name="Citroen M."/>
            <person name="Collymore A."/>
            <person name="Cooke P."/>
            <person name="Costello M."/>
            <person name="D'Aco K."/>
            <person name="Daza R."/>
            <person name="De Haan G."/>
            <person name="DeGray S."/>
            <person name="DeMaso C."/>
            <person name="Dhargay N."/>
            <person name="Dooley K."/>
            <person name="Dooley E."/>
            <person name="Doricent M."/>
            <person name="Dorje P."/>
            <person name="Dorjee K."/>
            <person name="Dupes A."/>
            <person name="Elong R."/>
            <person name="Falk J."/>
            <person name="Farina A."/>
            <person name="Faro S."/>
            <person name="Ferguson D."/>
            <person name="Fisher S."/>
            <person name="Foley C.D."/>
            <person name="Franke A."/>
            <person name="Friedrich D."/>
            <person name="Gadbois L."/>
            <person name="Gearin G."/>
            <person name="Gearin C.R."/>
            <person name="Giannoukos G."/>
            <person name="Goode T."/>
            <person name="Graham J."/>
            <person name="Grandbois E."/>
            <person name="Grewal S."/>
            <person name="Gyaltsen K."/>
            <person name="Hafez N."/>
            <person name="Hagos B."/>
            <person name="Hall J."/>
            <person name="Henson C."/>
            <person name="Hollinger A."/>
            <person name="Honan T."/>
            <person name="Huard M.D."/>
            <person name="Hughes L."/>
            <person name="Hurhula B."/>
            <person name="Husby M.E."/>
            <person name="Kamat A."/>
            <person name="Kanga B."/>
            <person name="Kashin S."/>
            <person name="Khazanovich D."/>
            <person name="Kisner P."/>
            <person name="Lance K."/>
            <person name="Lara M."/>
            <person name="Lee W."/>
            <person name="Lennon N."/>
            <person name="Letendre F."/>
            <person name="LeVine R."/>
            <person name="Lipovsky A."/>
            <person name="Liu X."/>
            <person name="Liu J."/>
            <person name="Liu S."/>
            <person name="Lokyitsang T."/>
            <person name="Lokyitsang Y."/>
            <person name="Lubonja R."/>
            <person name="Lui A."/>
            <person name="MacDonald P."/>
            <person name="Magnisalis V."/>
            <person name="Maru K."/>
            <person name="Matthews C."/>
            <person name="McCusker W."/>
            <person name="McDonough S."/>
            <person name="Mehta T."/>
            <person name="Meldrim J."/>
            <person name="Meneus L."/>
            <person name="Mihai O."/>
            <person name="Mihalev A."/>
            <person name="Mihova T."/>
            <person name="Mittelman R."/>
            <person name="Mlenga V."/>
            <person name="Montmayeur A."/>
            <person name="Mulrain L."/>
            <person name="Navidi A."/>
            <person name="Naylor J."/>
            <person name="Negash T."/>
            <person name="Nguyen T."/>
            <person name="Nguyen N."/>
            <person name="Nicol R."/>
            <person name="Norbu C."/>
            <person name="Norbu N."/>
            <person name="Novod N."/>
            <person name="O'Neill B."/>
            <person name="Osman S."/>
            <person name="Markiewicz E."/>
            <person name="Oyono O.L."/>
            <person name="Patti C."/>
            <person name="Phunkhang P."/>
            <person name="Pierre F."/>
            <person name="Priest M."/>
            <person name="Raghuraman S."/>
            <person name="Rege F."/>
            <person name="Reyes R."/>
            <person name="Rise C."/>
            <person name="Rogov P."/>
            <person name="Ross K."/>
            <person name="Ryan E."/>
            <person name="Settipalli S."/>
            <person name="Shea T."/>
            <person name="Sherpa N."/>
            <person name="Shi L."/>
            <person name="Shih D."/>
            <person name="Sparrow T."/>
            <person name="Spaulding J."/>
            <person name="Stalker J."/>
            <person name="Stange-Thomann N."/>
            <person name="Stavropoulos S."/>
            <person name="Stone C."/>
            <person name="Strader C."/>
            <person name="Tesfaye S."/>
            <person name="Thomson T."/>
            <person name="Thoulutsang Y."/>
            <person name="Thoulutsang D."/>
            <person name="Topham K."/>
            <person name="Topping I."/>
            <person name="Tsamla T."/>
            <person name="Vassiliev H."/>
            <person name="Vo A."/>
            <person name="Wangchuk T."/>
            <person name="Wangdi T."/>
            <person name="Weiand M."/>
            <person name="Wilkinson J."/>
            <person name="Wilson A."/>
            <person name="Yadav S."/>
            <person name="Young G."/>
            <person name="Yu Q."/>
            <person name="Zembek L."/>
            <person name="Zhong D."/>
            <person name="Zimmer A."/>
            <person name="Zwirko Z."/>
            <person name="Jaffe D.B."/>
            <person name="Alvarez P."/>
            <person name="Brockman W."/>
            <person name="Butler J."/>
            <person name="Chin C."/>
            <person name="Gnerre S."/>
            <person name="Grabherr M."/>
            <person name="Kleber M."/>
            <person name="Mauceli E."/>
            <person name="MacCallum I."/>
        </authorList>
    </citation>
    <scope>NUCLEOTIDE SEQUENCE [LARGE SCALE GENOMIC DNA]</scope>
    <source>
        <strain evidence="11">white501</strain>
    </source>
</reference>
<evidence type="ECO:0000313" key="11">
    <source>
        <dbReference type="Proteomes" id="UP000000304"/>
    </source>
</evidence>
<accession>B4NUS1</accession>
<dbReference type="PhylomeDB" id="B4NUS1"/>
<evidence type="ECO:0000256" key="2">
    <source>
        <dbReference type="ARBA" id="ARBA00022692"/>
    </source>
</evidence>
<dbReference type="CDD" id="cd00063">
    <property type="entry name" value="FN3"/>
    <property type="match status" value="1"/>
</dbReference>
<keyword evidence="6" id="KW-0472">Membrane</keyword>
<keyword evidence="4" id="KW-0677">Repeat</keyword>
<evidence type="ECO:0000256" key="9">
    <source>
        <dbReference type="ARBA" id="ARBA00023180"/>
    </source>
</evidence>
<keyword evidence="11" id="KW-1185">Reference proteome</keyword>
<dbReference type="Proteomes" id="UP000000304">
    <property type="component" value="Unassembled WGS sequence"/>
</dbReference>
<evidence type="ECO:0000256" key="8">
    <source>
        <dbReference type="ARBA" id="ARBA00023170"/>
    </source>
</evidence>
<protein>
    <submittedName>
        <fullName evidence="10">GD24452</fullName>
    </submittedName>
</protein>
<evidence type="ECO:0000256" key="6">
    <source>
        <dbReference type="ARBA" id="ARBA00023136"/>
    </source>
</evidence>
<dbReference type="GO" id="GO:0097677">
    <property type="term" value="F:STAT family protein binding"/>
    <property type="evidence" value="ECO:0007669"/>
    <property type="project" value="EnsemblMetazoa"/>
</dbReference>
<dbReference type="InterPro" id="IPR003529">
    <property type="entry name" value="Hematopoietin_rcpt_Gp130_CS"/>
</dbReference>
<sequence>MLHPSWRLGLAIELSRTDRSRAVGSHELERLASKASEAAIRATAEKGAPMGCRTRMSRLVSLTLLATLMARALAEDVPQVNCEMQSLSGPSWRSGTIGKVSCQCDGGEGRKMSVRTQGTIESTDSYNGTVVHMDANPANEWERMYECLLDGVSQSHVSVRVYALLDVKDFVCRDEVYHLRCTFSRMENRNFENKTHYQLAVGRIKPVDCRKSEDERSRGKMECSVPIDPNSRAPEWRFFRLNMSDTLGNQTTVLRLTQAEMKVLEWPRGKHNMIQAPNHTCLEWNGPIIYPNRIFELNVQFRHSRLPNLSRNLTVLQERAVSVFDRVCFGNPPEGNQLFYVSLRRRLHGSPWSEWYPEFELTTNASLPARPPRFLANGFSHDRAKRELKVYWVPLDELEFNGAEQTYVASTRTKLATTQSRMLAIFKDWDDTQPATVSVWSSNAVGRSLERSQLTVPRLSAIRDRRIYLESYNKTSFRLSWQGPEELGNFTGYIVYWCTLSSKVHDACDDSSSIETTYAREPVYNFSGMHGVIRMAVAANYSDGLTAGMRWWSGESEVPEKPKILRYVEGIIALIVLGALAVAVQKLRQMADIRVELPEMSEVPTVNPLGSVRLFYPANVPPEKFYGPVRRTVTFAEEEPTMWPDIEMEEVPRPQPVPQANPYVTNQYVTMNAIGAPCGDGYIKPPPVR</sequence>
<evidence type="ECO:0000256" key="7">
    <source>
        <dbReference type="ARBA" id="ARBA00023157"/>
    </source>
</evidence>
<organism evidence="10 11">
    <name type="scientific">Drosophila simulans</name>
    <name type="common">Fruit fly</name>
    <dbReference type="NCBI Taxonomy" id="7240"/>
    <lineage>
        <taxon>Eukaryota</taxon>
        <taxon>Metazoa</taxon>
        <taxon>Ecdysozoa</taxon>
        <taxon>Arthropoda</taxon>
        <taxon>Hexapoda</taxon>
        <taxon>Insecta</taxon>
        <taxon>Pterygota</taxon>
        <taxon>Neoptera</taxon>
        <taxon>Endopterygota</taxon>
        <taxon>Diptera</taxon>
        <taxon>Brachycera</taxon>
        <taxon>Muscomorpha</taxon>
        <taxon>Ephydroidea</taxon>
        <taxon>Drosophilidae</taxon>
        <taxon>Drosophila</taxon>
        <taxon>Sophophora</taxon>
    </lineage>
</organism>
<keyword evidence="9" id="KW-0325">Glycoprotein</keyword>
<dbReference type="OrthoDB" id="6381660at2759"/>
<dbReference type="SUPFAM" id="SSF49265">
    <property type="entry name" value="Fibronectin type III"/>
    <property type="match status" value="1"/>
</dbReference>
<keyword evidence="3" id="KW-0732">Signal</keyword>
<dbReference type="GO" id="GO:0042803">
    <property type="term" value="F:protein homodimerization activity"/>
    <property type="evidence" value="ECO:0007669"/>
    <property type="project" value="EnsemblMetazoa"/>
</dbReference>
<dbReference type="AlphaFoldDB" id="B4NUS1"/>
<evidence type="ECO:0000313" key="10">
    <source>
        <dbReference type="EMBL" id="EDX16718.1"/>
    </source>
</evidence>
<dbReference type="STRING" id="7240.B4NUS1"/>
<dbReference type="GO" id="GO:0042742">
    <property type="term" value="P:defense response to bacterium"/>
    <property type="evidence" value="ECO:0007669"/>
    <property type="project" value="EnsemblMetazoa"/>
</dbReference>